<evidence type="ECO:0000313" key="3">
    <source>
        <dbReference type="Proteomes" id="UP001627154"/>
    </source>
</evidence>
<gene>
    <name evidence="2" type="ORF">TKK_020291</name>
</gene>
<dbReference type="PANTHER" id="PTHR46704:SF1">
    <property type="entry name" value="TELOMERE LENGTH REGULATION PROTEIN TEL2 HOMOLOG"/>
    <property type="match status" value="1"/>
</dbReference>
<evidence type="ECO:0000313" key="2">
    <source>
        <dbReference type="EMBL" id="KAL3383942.1"/>
    </source>
</evidence>
<feature type="region of interest" description="Disordered" evidence="1">
    <location>
        <begin position="693"/>
        <end position="732"/>
    </location>
</feature>
<sequence length="732" mass="83232">MLPYFHASGHNLYAKSAHLYLQDMLKNEGKMDNMEFDKFSRLGFFTVRRNNKFRSGTWTDMCIEQNLMKHIKTSGGLIHGRGLESSVIAKFISSCIVLVEVTDAMESFTNVSYVSSEQHVDASATRVTRDLSDLSKLMLFFEKHNPFPVTSNILSISTGLVGNEKINCYKAKEIGNLAMKKILKETFGGVKIPRSNKVTSLKSASSSVKVDDETIAIDPTLIFQRASLSIQTKGDMKKYLEYELSTYPLTLFNASGMRKTEKSKLYINFDVVTDITPKKDDYFIIDGGMLLLKLDWPSEATVEGIVQSYITYLFKSYSKNCCIVFDGYPENSGKYYTKTAERNRRNLKNLGHEVEIDERSTIYESPDKFFSVTKNKVRLIRILSAKLIEKGFTTKIAEEDADVLIVESAIDHVNENHNTWIVGQDIDLLVILVARAKNLHNIYFLKQTKDGSANVYSNQSFKFPEIECILLFLHAFSGCDTTSAFFNQGKLKLIKLLKKNKHLILEAEKFYDVKADMASIGFAGINIIRELYGAKKKEETTLNELRYNLFAKLCKKGSVKLESLPPTEGSTVQHAYRTYFQVQLWLGNKKSAIDWGWKMKNGHLEPLYTAEPLYPESLLKQISCSCKKGCKVKSCTCKKYGLFCSDLCLSCTDETCSNIFEPQLEISEDGLLDVEESQNFIEDLLEVNFQELTQDDADDIDKTSENEDQDEPERMNDDMISSEPLMKKVKYN</sequence>
<dbReference type="PANTHER" id="PTHR46704">
    <property type="entry name" value="CXC DOMAIN-CONTAINING PROTEIN-RELATED"/>
    <property type="match status" value="1"/>
</dbReference>
<comment type="caution">
    <text evidence="2">The sequence shown here is derived from an EMBL/GenBank/DDBJ whole genome shotgun (WGS) entry which is preliminary data.</text>
</comment>
<keyword evidence="3" id="KW-1185">Reference proteome</keyword>
<reference evidence="2 3" key="1">
    <citation type="journal article" date="2024" name="bioRxiv">
        <title>A reference genome for Trichogramma kaykai: A tiny desert-dwelling parasitoid wasp with competing sex-ratio distorters.</title>
        <authorList>
            <person name="Culotta J."/>
            <person name="Lindsey A.R."/>
        </authorList>
    </citation>
    <scope>NUCLEOTIDE SEQUENCE [LARGE SCALE GENOMIC DNA]</scope>
    <source>
        <strain evidence="2 3">KSX58</strain>
    </source>
</reference>
<name>A0ABD2VTT9_9HYME</name>
<dbReference type="SUPFAM" id="SSF88723">
    <property type="entry name" value="PIN domain-like"/>
    <property type="match status" value="1"/>
</dbReference>
<organism evidence="2 3">
    <name type="scientific">Trichogramma kaykai</name>
    <dbReference type="NCBI Taxonomy" id="54128"/>
    <lineage>
        <taxon>Eukaryota</taxon>
        <taxon>Metazoa</taxon>
        <taxon>Ecdysozoa</taxon>
        <taxon>Arthropoda</taxon>
        <taxon>Hexapoda</taxon>
        <taxon>Insecta</taxon>
        <taxon>Pterygota</taxon>
        <taxon>Neoptera</taxon>
        <taxon>Endopterygota</taxon>
        <taxon>Hymenoptera</taxon>
        <taxon>Apocrita</taxon>
        <taxon>Proctotrupomorpha</taxon>
        <taxon>Chalcidoidea</taxon>
        <taxon>Trichogrammatidae</taxon>
        <taxon>Trichogramma</taxon>
    </lineage>
</organism>
<dbReference type="InterPro" id="IPR029060">
    <property type="entry name" value="PIN-like_dom_sf"/>
</dbReference>
<dbReference type="Proteomes" id="UP001627154">
    <property type="component" value="Unassembled WGS sequence"/>
</dbReference>
<dbReference type="AlphaFoldDB" id="A0ABD2VTT9"/>
<evidence type="ECO:0000256" key="1">
    <source>
        <dbReference type="SAM" id="MobiDB-lite"/>
    </source>
</evidence>
<protein>
    <recommendedName>
        <fullName evidence="4">Tesmin/TSO1-like CXC domain-containing protein</fullName>
    </recommendedName>
</protein>
<evidence type="ECO:0008006" key="4">
    <source>
        <dbReference type="Google" id="ProtNLM"/>
    </source>
</evidence>
<proteinExistence type="predicted"/>
<dbReference type="EMBL" id="JBJJXI010000181">
    <property type="protein sequence ID" value="KAL3383942.1"/>
    <property type="molecule type" value="Genomic_DNA"/>
</dbReference>
<accession>A0ABD2VTT9</accession>